<keyword evidence="2" id="KW-0808">Transferase</keyword>
<accession>A0ABV0BK86</accession>
<keyword evidence="3" id="KW-1185">Reference proteome</keyword>
<dbReference type="SUPFAM" id="SSF53795">
    <property type="entry name" value="PEP carboxykinase-like"/>
    <property type="match status" value="1"/>
</dbReference>
<dbReference type="CDD" id="cd01918">
    <property type="entry name" value="HprK_C"/>
    <property type="match status" value="1"/>
</dbReference>
<reference evidence="2 3" key="1">
    <citation type="submission" date="2024-04" db="EMBL/GenBank/DDBJ databases">
        <title>A novel species isolated from cricket.</title>
        <authorList>
            <person name="Wang H.-C."/>
        </authorList>
    </citation>
    <scope>NUCLEOTIDE SEQUENCE [LARGE SCALE GENOMIC DNA]</scope>
    <source>
        <strain evidence="2 3">WL0021</strain>
    </source>
</reference>
<keyword evidence="2" id="KW-0418">Kinase</keyword>
<dbReference type="Proteomes" id="UP001418637">
    <property type="component" value="Unassembled WGS sequence"/>
</dbReference>
<dbReference type="Gene3D" id="3.40.50.300">
    <property type="entry name" value="P-loop containing nucleotide triphosphate hydrolases"/>
    <property type="match status" value="1"/>
</dbReference>
<dbReference type="InterPro" id="IPR011104">
    <property type="entry name" value="Hpr_kin/Pase_C"/>
</dbReference>
<evidence type="ECO:0000313" key="2">
    <source>
        <dbReference type="EMBL" id="MEN3929945.1"/>
    </source>
</evidence>
<protein>
    <submittedName>
        <fullName evidence="2">HPr kinase/phosphatase C-terminal domain-containing protein</fullName>
    </submittedName>
</protein>
<dbReference type="InterPro" id="IPR027417">
    <property type="entry name" value="P-loop_NTPase"/>
</dbReference>
<dbReference type="EMBL" id="JBBYXI010000001">
    <property type="protein sequence ID" value="MEN3929945.1"/>
    <property type="molecule type" value="Genomic_DNA"/>
</dbReference>
<name>A0ABV0BK86_9HYPH</name>
<dbReference type="GO" id="GO:0016301">
    <property type="term" value="F:kinase activity"/>
    <property type="evidence" value="ECO:0007669"/>
    <property type="project" value="UniProtKB-KW"/>
</dbReference>
<gene>
    <name evidence="2" type="ORF">WJT86_02575</name>
</gene>
<dbReference type="Pfam" id="PF07475">
    <property type="entry name" value="Hpr_kinase_C"/>
    <property type="match status" value="1"/>
</dbReference>
<dbReference type="RefSeq" id="WP_346335921.1">
    <property type="nucleotide sequence ID" value="NZ_JBBYXI010000001.1"/>
</dbReference>
<evidence type="ECO:0000259" key="1">
    <source>
        <dbReference type="Pfam" id="PF07475"/>
    </source>
</evidence>
<feature type="domain" description="HPr kinase/phosphorylase C-terminal" evidence="1">
    <location>
        <begin position="4"/>
        <end position="104"/>
    </location>
</feature>
<sequence length="160" mass="17273">MKPERSTIHANCILIDDIGVLIRGNTGSGKSTVSRKLIAAAQASSMFGCLVSDDRTRLEVQHGRLIARPVEMISGLIEIRGVGIVKVPSEEAAVIRLVIDLTEQAPRMPEEGAETVNLLGVKLPHLVWLKNDDIASYILDVVKGTATGADGVHIDFKRLL</sequence>
<proteinExistence type="predicted"/>
<comment type="caution">
    <text evidence="2">The sequence shown here is derived from an EMBL/GenBank/DDBJ whole genome shotgun (WGS) entry which is preliminary data.</text>
</comment>
<evidence type="ECO:0000313" key="3">
    <source>
        <dbReference type="Proteomes" id="UP001418637"/>
    </source>
</evidence>
<organism evidence="2 3">
    <name type="scientific">Hohaiivirga grylli</name>
    <dbReference type="NCBI Taxonomy" id="3133970"/>
    <lineage>
        <taxon>Bacteria</taxon>
        <taxon>Pseudomonadati</taxon>
        <taxon>Pseudomonadota</taxon>
        <taxon>Alphaproteobacteria</taxon>
        <taxon>Hyphomicrobiales</taxon>
        <taxon>Methylobacteriaceae</taxon>
        <taxon>Hohaiivirga</taxon>
    </lineage>
</organism>